<dbReference type="Proteomes" id="UP000242656">
    <property type="component" value="Unassembled WGS sequence"/>
</dbReference>
<sequence>MYVFPTRIAVVAPVISPSVHTAPVHTTTSDVGIELPATWQQYQLPGATTPSFWHHGSPSASPTYHGSPPVSPYPSPQIFYHFPAIYFQNFHGTFNI</sequence>
<protein>
    <submittedName>
        <fullName evidence="1">Uncharacterized protein</fullName>
    </submittedName>
</protein>
<comment type="caution">
    <text evidence="1">The sequence shown here is derived from an EMBL/GenBank/DDBJ whole genome shotgun (WGS) entry which is preliminary data.</text>
</comment>
<reference evidence="1 2" key="1">
    <citation type="submission" date="2017-09" db="EMBL/GenBank/DDBJ databases">
        <title>Large-scale bioinformatics analysis of Bacillus genomes uncovers conserved roles of natural products in bacterial physiology.</title>
        <authorList>
            <consortium name="Agbiome Team Llc"/>
            <person name="Bleich R.M."/>
            <person name="Grubbs K.J."/>
            <person name="Santa Maria K.C."/>
            <person name="Allen S.E."/>
            <person name="Farag S."/>
            <person name="Shank E.A."/>
            <person name="Bowers A."/>
        </authorList>
    </citation>
    <scope>NUCLEOTIDE SEQUENCE [LARGE SCALE GENOMIC DNA]</scope>
    <source>
        <strain evidence="1 2">AFS083043</strain>
    </source>
</reference>
<dbReference type="RefSeq" id="WP_098490853.1">
    <property type="nucleotide sequence ID" value="NZ_NUWN01000036.1"/>
</dbReference>
<proteinExistence type="predicted"/>
<organism evidence="1 2">
    <name type="scientific">Bacillus cereus</name>
    <dbReference type="NCBI Taxonomy" id="1396"/>
    <lineage>
        <taxon>Bacteria</taxon>
        <taxon>Bacillati</taxon>
        <taxon>Bacillota</taxon>
        <taxon>Bacilli</taxon>
        <taxon>Bacillales</taxon>
        <taxon>Bacillaceae</taxon>
        <taxon>Bacillus</taxon>
        <taxon>Bacillus cereus group</taxon>
    </lineage>
</organism>
<evidence type="ECO:0000313" key="2">
    <source>
        <dbReference type="Proteomes" id="UP000242656"/>
    </source>
</evidence>
<name>A0A2B0MIV2_BACCE</name>
<evidence type="ECO:0000313" key="1">
    <source>
        <dbReference type="EMBL" id="PFK42854.1"/>
    </source>
</evidence>
<accession>A0A2B0MIV2</accession>
<dbReference type="EMBL" id="NUWN01000036">
    <property type="protein sequence ID" value="PFK42854.1"/>
    <property type="molecule type" value="Genomic_DNA"/>
</dbReference>
<gene>
    <name evidence="1" type="ORF">COI93_11150</name>
</gene>
<dbReference type="AlphaFoldDB" id="A0A2B0MIV2"/>